<sequence length="679" mass="72499">MASQSPTTGSSLAFSLTPSGNWDGNDGGWSTFAISVGTPAQIFRVLPSTSGLETWIPMADDCSRGMAWCGNARGVAPFNGGFSEPHIGSPNPSFTSTIDAGMTCTYNRSPMCKDCGGSNGTCTTGPCTTRLCCGEFPINCNSQGCSGLSGICTGSYIGCPCVGVDYNAPQGAQSNPGAFSALVASGFTTNQSQTWSQRGNYPLFTEYSVDDQTYGQYGLDTVLLGVNRSAGLTLLKTVVVGIPTNPFYLGHLGLKPSIATNLNDSTTTLIKQLKMQGSIPSLSYGYTAGALYKNSLAQPALGSLTLGGCDSSRFIRNDMSFLLGGNDSVNDSQSLVVVIRLISATETLQNNVILLSTSLTALIDSTLPFIWLPVSICQVFEQAFGLTWDASRELYLVNDTVRQQLLLKNPSVEFTLGNHASEHESINITLPYGAFDLQASSPIFPDGTNYFPLRRASNTQQYTLGRAFLQEAYLLVDYEQSKFSVSQAQHSGNNPSNITTIDHCMRTVTTNTSATTSMLVPSGHPSHGLNQAAIAGAVIGPSVALIFLCILALIIYRALRRHPASVYDNTSTSSALPIEEGGDWPSSNSNSSNIPNQHTLEAVFPEASIDLHNAQMIGELEDSLLAGFPRAVIPPWAKSRQELAGCNVSKELPQTPMQSRPGTPTRRVKHIYNFVANEH</sequence>
<dbReference type="PROSITE" id="PS51767">
    <property type="entry name" value="PEPTIDASE_A1"/>
    <property type="match status" value="1"/>
</dbReference>
<keyword evidence="3" id="KW-0472">Membrane</keyword>
<dbReference type="InterPro" id="IPR021109">
    <property type="entry name" value="Peptidase_aspartic_dom_sf"/>
</dbReference>
<dbReference type="Proteomes" id="UP001590950">
    <property type="component" value="Unassembled WGS sequence"/>
</dbReference>
<keyword evidence="6" id="KW-1185">Reference proteome</keyword>
<evidence type="ECO:0000256" key="1">
    <source>
        <dbReference type="ARBA" id="ARBA00007447"/>
    </source>
</evidence>
<evidence type="ECO:0000313" key="5">
    <source>
        <dbReference type="EMBL" id="KAL2042567.1"/>
    </source>
</evidence>
<reference evidence="5 6" key="1">
    <citation type="submission" date="2024-09" db="EMBL/GenBank/DDBJ databases">
        <title>Rethinking Asexuality: The Enigmatic Case of Functional Sexual Genes in Lepraria (Stereocaulaceae).</title>
        <authorList>
            <person name="Doellman M."/>
            <person name="Sun Y."/>
            <person name="Barcenas-Pena A."/>
            <person name="Lumbsch H.T."/>
            <person name="Grewe F."/>
        </authorList>
    </citation>
    <scope>NUCLEOTIDE SEQUENCE [LARGE SCALE GENOMIC DNA]</scope>
    <source>
        <strain evidence="5 6">Mercado 3170</strain>
    </source>
</reference>
<feature type="domain" description="Peptidase A1" evidence="4">
    <location>
        <begin position="30"/>
        <end position="486"/>
    </location>
</feature>
<evidence type="ECO:0000259" key="4">
    <source>
        <dbReference type="PROSITE" id="PS51767"/>
    </source>
</evidence>
<name>A0ABR4A9K3_9LECA</name>
<feature type="region of interest" description="Disordered" evidence="2">
    <location>
        <begin position="568"/>
        <end position="592"/>
    </location>
</feature>
<gene>
    <name evidence="5" type="ORF">N7G274_005061</name>
</gene>
<dbReference type="SUPFAM" id="SSF50630">
    <property type="entry name" value="Acid proteases"/>
    <property type="match status" value="1"/>
</dbReference>
<dbReference type="InterPro" id="IPR033121">
    <property type="entry name" value="PEPTIDASE_A1"/>
</dbReference>
<keyword evidence="3" id="KW-0812">Transmembrane</keyword>
<keyword evidence="3" id="KW-1133">Transmembrane helix</keyword>
<protein>
    <recommendedName>
        <fullName evidence="4">Peptidase A1 domain-containing protein</fullName>
    </recommendedName>
</protein>
<feature type="transmembrane region" description="Helical" evidence="3">
    <location>
        <begin position="532"/>
        <end position="556"/>
    </location>
</feature>
<dbReference type="Gene3D" id="2.40.70.10">
    <property type="entry name" value="Acid Proteases"/>
    <property type="match status" value="2"/>
</dbReference>
<dbReference type="InterPro" id="IPR001461">
    <property type="entry name" value="Aspartic_peptidase_A1"/>
</dbReference>
<evidence type="ECO:0000256" key="2">
    <source>
        <dbReference type="SAM" id="MobiDB-lite"/>
    </source>
</evidence>
<proteinExistence type="inferred from homology"/>
<evidence type="ECO:0000313" key="6">
    <source>
        <dbReference type="Proteomes" id="UP001590950"/>
    </source>
</evidence>
<dbReference type="PANTHER" id="PTHR47966">
    <property type="entry name" value="BETA-SITE APP-CLEAVING ENZYME, ISOFORM A-RELATED"/>
    <property type="match status" value="1"/>
</dbReference>
<dbReference type="EMBL" id="JBEFKJ010000014">
    <property type="protein sequence ID" value="KAL2042567.1"/>
    <property type="molecule type" value="Genomic_DNA"/>
</dbReference>
<organism evidence="5 6">
    <name type="scientific">Stereocaulon virgatum</name>
    <dbReference type="NCBI Taxonomy" id="373712"/>
    <lineage>
        <taxon>Eukaryota</taxon>
        <taxon>Fungi</taxon>
        <taxon>Dikarya</taxon>
        <taxon>Ascomycota</taxon>
        <taxon>Pezizomycotina</taxon>
        <taxon>Lecanoromycetes</taxon>
        <taxon>OSLEUM clade</taxon>
        <taxon>Lecanoromycetidae</taxon>
        <taxon>Lecanorales</taxon>
        <taxon>Lecanorineae</taxon>
        <taxon>Stereocaulaceae</taxon>
        <taxon>Stereocaulon</taxon>
    </lineage>
</organism>
<comment type="caution">
    <text evidence="5">The sequence shown here is derived from an EMBL/GenBank/DDBJ whole genome shotgun (WGS) entry which is preliminary data.</text>
</comment>
<accession>A0ABR4A9K3</accession>
<dbReference type="Pfam" id="PF00026">
    <property type="entry name" value="Asp"/>
    <property type="match status" value="1"/>
</dbReference>
<comment type="similarity">
    <text evidence="1">Belongs to the peptidase A1 family.</text>
</comment>
<dbReference type="PANTHER" id="PTHR47966:SF51">
    <property type="entry name" value="BETA-SITE APP-CLEAVING ENZYME, ISOFORM A-RELATED"/>
    <property type="match status" value="1"/>
</dbReference>
<evidence type="ECO:0000256" key="3">
    <source>
        <dbReference type="SAM" id="Phobius"/>
    </source>
</evidence>